<evidence type="ECO:0000313" key="10">
    <source>
        <dbReference type="EMBL" id="TDU98054.1"/>
    </source>
</evidence>
<proteinExistence type="inferred from homology"/>
<dbReference type="OrthoDB" id="400018at2"/>
<evidence type="ECO:0000256" key="7">
    <source>
        <dbReference type="ARBA" id="ARBA00049244"/>
    </source>
</evidence>
<protein>
    <recommendedName>
        <fullName evidence="1">DNA-directed DNA polymerase</fullName>
        <ecNumber evidence="1">2.7.7.7</ecNumber>
    </recommendedName>
</protein>
<reference evidence="11" key="3">
    <citation type="submission" date="2022-07" db="EMBL/GenBank/DDBJ databases">
        <title>Complete genome of Mycoplasma hyosynoviae B1.</title>
        <authorList>
            <person name="Spergser J."/>
        </authorList>
    </citation>
    <scope>NUCLEOTIDE SEQUENCE</scope>
    <source>
        <strain evidence="11">B1</strain>
    </source>
</reference>
<dbReference type="NCBIfam" id="TIGR01128">
    <property type="entry name" value="holA"/>
    <property type="match status" value="1"/>
</dbReference>
<dbReference type="Pfam" id="PF21694">
    <property type="entry name" value="DNA_pol3_delta_C"/>
    <property type="match status" value="1"/>
</dbReference>
<dbReference type="EC" id="2.7.7.7" evidence="1"/>
<keyword evidence="3" id="KW-0548">Nucleotidyltransferase</keyword>
<name>A0A063Y9B6_9BACT</name>
<dbReference type="EMBL" id="CP101127">
    <property type="protein sequence ID" value="UTO25892.1"/>
    <property type="molecule type" value="Genomic_DNA"/>
</dbReference>
<dbReference type="GO" id="GO:0003677">
    <property type="term" value="F:DNA binding"/>
    <property type="evidence" value="ECO:0007669"/>
    <property type="project" value="InterPro"/>
</dbReference>
<reference evidence="10 13" key="2">
    <citation type="submission" date="2019-03" db="EMBL/GenBank/DDBJ databases">
        <title>Genomic Encyclopedia of Archaeal and Bacterial Type Strains, Phase II (KMG-II): from individual species to whole genera.</title>
        <authorList>
            <person name="Goeker M."/>
        </authorList>
    </citation>
    <scope>NUCLEOTIDE SEQUENCE [LARGE SCALE GENOMIC DNA]</scope>
    <source>
        <strain evidence="10 13">ATCC 25591</strain>
    </source>
</reference>
<accession>A0A063Y9B6</accession>
<dbReference type="GO" id="GO:0006261">
    <property type="term" value="P:DNA-templated DNA replication"/>
    <property type="evidence" value="ECO:0007669"/>
    <property type="project" value="TreeGrafter"/>
</dbReference>
<evidence type="ECO:0000256" key="6">
    <source>
        <dbReference type="ARBA" id="ARBA00034754"/>
    </source>
</evidence>
<dbReference type="EMBL" id="CP008748">
    <property type="protein sequence ID" value="ASI54153.1"/>
    <property type="molecule type" value="Genomic_DNA"/>
</dbReference>
<comment type="catalytic activity">
    <reaction evidence="7">
        <text>DNA(n) + a 2'-deoxyribonucleoside 5'-triphosphate = DNA(n+1) + diphosphate</text>
        <dbReference type="Rhea" id="RHEA:22508"/>
        <dbReference type="Rhea" id="RHEA-COMP:17339"/>
        <dbReference type="Rhea" id="RHEA-COMP:17340"/>
        <dbReference type="ChEBI" id="CHEBI:33019"/>
        <dbReference type="ChEBI" id="CHEBI:61560"/>
        <dbReference type="ChEBI" id="CHEBI:173112"/>
        <dbReference type="EC" id="2.7.7.7"/>
    </reaction>
</comment>
<keyword evidence="2" id="KW-0808">Transferase</keyword>
<dbReference type="KEGG" id="mhyv:MHSN_03175"/>
<dbReference type="InterPro" id="IPR005790">
    <property type="entry name" value="DNA_polIII_delta"/>
</dbReference>
<dbReference type="RefSeq" id="WP_036441781.1">
    <property type="nucleotide sequence ID" value="NZ_CP008748.1"/>
</dbReference>
<dbReference type="GeneID" id="75105528"/>
<dbReference type="Gene3D" id="1.20.272.10">
    <property type="match status" value="1"/>
</dbReference>
<dbReference type="Proteomes" id="UP000264882">
    <property type="component" value="Chromosome"/>
</dbReference>
<evidence type="ECO:0000256" key="4">
    <source>
        <dbReference type="ARBA" id="ARBA00022705"/>
    </source>
</evidence>
<dbReference type="SUPFAM" id="SSF52540">
    <property type="entry name" value="P-loop containing nucleoside triphosphate hydrolases"/>
    <property type="match status" value="1"/>
</dbReference>
<dbReference type="STRING" id="29559.NPL3_02285"/>
<gene>
    <name evidence="10" type="ORF">JN03_0063</name>
    <name evidence="9" type="ORF">MHSN_03175</name>
    <name evidence="11" type="ORF">NMG93_03405</name>
</gene>
<reference evidence="9 12" key="1">
    <citation type="submission" date="2014-06" db="EMBL/GenBank/DDBJ databases">
        <title>The Whole Genome Sequence of Mycoplasma hyosynoviae strain ATCC 27095.</title>
        <authorList>
            <person name="Calcutt M.J."/>
            <person name="Foecking M.F."/>
        </authorList>
    </citation>
    <scope>NUCLEOTIDE SEQUENCE [LARGE SCALE GENOMIC DNA]</scope>
    <source>
        <strain evidence="9 12">M60</strain>
    </source>
</reference>
<dbReference type="EMBL" id="SOCH01000002">
    <property type="protein sequence ID" value="TDU98054.1"/>
    <property type="molecule type" value="Genomic_DNA"/>
</dbReference>
<evidence type="ECO:0000256" key="1">
    <source>
        <dbReference type="ARBA" id="ARBA00012417"/>
    </source>
</evidence>
<evidence type="ECO:0000259" key="8">
    <source>
        <dbReference type="Pfam" id="PF21694"/>
    </source>
</evidence>
<dbReference type="GO" id="GO:0009360">
    <property type="term" value="C:DNA polymerase III complex"/>
    <property type="evidence" value="ECO:0007669"/>
    <property type="project" value="TreeGrafter"/>
</dbReference>
<sequence length="346" mass="40645">MYLVKGNEEYLIDKRVNKIKSDLISKHPNMEVLYFSYSMYVEEIVDVLVNVDIFASTKLIIFKNIDFLNAKSHLYSKEKASETKTGKNKVKYEKYNEKFNKSKKELFEDIIEMIEEKSPDTHIIFSQLLKKYDKEFEPSTVYKYLEANAKVFEENKVSNYLLGDYIDQIIKEKGGTIERLAKIQMLTYLPNDLKVIENEIDKLLLIDKNIKLSMLDSADLSLNDVDFAFQDAFLSMNNYKRIIKAFYEQLNSGLTISQIIAQIGNILYDIQKLFIYKTQYDSLDKIAEITKIHKYRLSLCNQFINKVSYLKVKEWIYKLAELDIKIKSGRIDEMVGIKTFILELIK</sequence>
<evidence type="ECO:0000313" key="12">
    <source>
        <dbReference type="Proteomes" id="UP000264882"/>
    </source>
</evidence>
<keyword evidence="12" id="KW-1185">Reference proteome</keyword>
<keyword evidence="4" id="KW-0235">DNA replication</keyword>
<dbReference type="InterPro" id="IPR008921">
    <property type="entry name" value="DNA_pol3_clamp-load_cplx_C"/>
</dbReference>
<evidence type="ECO:0000313" key="11">
    <source>
        <dbReference type="EMBL" id="UTO25892.1"/>
    </source>
</evidence>
<dbReference type="InterPro" id="IPR048466">
    <property type="entry name" value="DNA_pol3_delta-like_C"/>
</dbReference>
<dbReference type="PANTHER" id="PTHR34388">
    <property type="entry name" value="DNA POLYMERASE III SUBUNIT DELTA"/>
    <property type="match status" value="1"/>
</dbReference>
<evidence type="ECO:0000313" key="9">
    <source>
        <dbReference type="EMBL" id="ASI54153.1"/>
    </source>
</evidence>
<evidence type="ECO:0000313" key="13">
    <source>
        <dbReference type="Proteomes" id="UP000294882"/>
    </source>
</evidence>
<dbReference type="InterPro" id="IPR027417">
    <property type="entry name" value="P-loop_NTPase"/>
</dbReference>
<dbReference type="Proteomes" id="UP000294882">
    <property type="component" value="Unassembled WGS sequence"/>
</dbReference>
<evidence type="ECO:0000256" key="5">
    <source>
        <dbReference type="ARBA" id="ARBA00022932"/>
    </source>
</evidence>
<dbReference type="PANTHER" id="PTHR34388:SF1">
    <property type="entry name" value="DNA POLYMERASE III SUBUNIT DELTA"/>
    <property type="match status" value="1"/>
</dbReference>
<dbReference type="SUPFAM" id="SSF48019">
    <property type="entry name" value="post-AAA+ oligomerization domain-like"/>
    <property type="match status" value="1"/>
</dbReference>
<feature type="domain" description="DNA polymerase III delta subunit-like C-terminal" evidence="8">
    <location>
        <begin position="236"/>
        <end position="344"/>
    </location>
</feature>
<organism evidence="10 13">
    <name type="scientific">Metamycoplasma hyosynoviae</name>
    <dbReference type="NCBI Taxonomy" id="29559"/>
    <lineage>
        <taxon>Bacteria</taxon>
        <taxon>Bacillati</taxon>
        <taxon>Mycoplasmatota</taxon>
        <taxon>Mycoplasmoidales</taxon>
        <taxon>Metamycoplasmataceae</taxon>
        <taxon>Metamycoplasma</taxon>
    </lineage>
</organism>
<dbReference type="Gene3D" id="3.40.50.300">
    <property type="entry name" value="P-loop containing nucleotide triphosphate hydrolases"/>
    <property type="match status" value="1"/>
</dbReference>
<evidence type="ECO:0000256" key="3">
    <source>
        <dbReference type="ARBA" id="ARBA00022695"/>
    </source>
</evidence>
<evidence type="ECO:0000256" key="2">
    <source>
        <dbReference type="ARBA" id="ARBA00022679"/>
    </source>
</evidence>
<dbReference type="AlphaFoldDB" id="A0A063Y9B6"/>
<dbReference type="GO" id="GO:0003887">
    <property type="term" value="F:DNA-directed DNA polymerase activity"/>
    <property type="evidence" value="ECO:0007669"/>
    <property type="project" value="UniProtKB-KW"/>
</dbReference>
<keyword evidence="5" id="KW-0239">DNA-directed DNA polymerase</keyword>
<dbReference type="Proteomes" id="UP001059349">
    <property type="component" value="Chromosome"/>
</dbReference>
<dbReference type="Gene3D" id="1.10.8.60">
    <property type="match status" value="1"/>
</dbReference>
<comment type="similarity">
    <text evidence="6">Belongs to the DNA polymerase HolA subunit family.</text>
</comment>